<keyword evidence="2" id="KW-1185">Reference proteome</keyword>
<gene>
    <name evidence="1" type="ORF">GO495_27740</name>
</gene>
<proteinExistence type="predicted"/>
<dbReference type="EMBL" id="WRXO01000011">
    <property type="protein sequence ID" value="MVT44418.1"/>
    <property type="molecule type" value="Genomic_DNA"/>
</dbReference>
<evidence type="ECO:0000313" key="2">
    <source>
        <dbReference type="Proteomes" id="UP000468388"/>
    </source>
</evidence>
<accession>A0A6N8JJI0</accession>
<evidence type="ECO:0000313" key="1">
    <source>
        <dbReference type="EMBL" id="MVT44418.1"/>
    </source>
</evidence>
<dbReference type="Proteomes" id="UP000468388">
    <property type="component" value="Unassembled WGS sequence"/>
</dbReference>
<protein>
    <submittedName>
        <fullName evidence="1">Uncharacterized protein</fullName>
    </submittedName>
</protein>
<comment type="caution">
    <text evidence="1">The sequence shown here is derived from an EMBL/GenBank/DDBJ whole genome shotgun (WGS) entry which is preliminary data.</text>
</comment>
<sequence>METYIHIPTPCHENWNNMLPADQGRHCLTCCKTVVDFTDWDTPAIAAYLYANATQKVCGRFNASQLDVPVEDTILQVFYSNLPLFKKIAAVIVIVFGMASCNPKSTPQQSPPMLGKIALVDTTPVVQIPEKIVVAGQVQMKKVE</sequence>
<dbReference type="OrthoDB" id="7432683at2"/>
<reference evidence="1 2" key="1">
    <citation type="submission" date="2019-12" db="EMBL/GenBank/DDBJ databases">
        <title>The draft genomic sequence of strain Chitinophaga oryziterrae JCM 16595.</title>
        <authorList>
            <person name="Zhang X."/>
        </authorList>
    </citation>
    <scope>NUCLEOTIDE SEQUENCE [LARGE SCALE GENOMIC DNA]</scope>
    <source>
        <strain evidence="1 2">JCM 16595</strain>
    </source>
</reference>
<organism evidence="1 2">
    <name type="scientific">Chitinophaga oryziterrae</name>
    <dbReference type="NCBI Taxonomy" id="1031224"/>
    <lineage>
        <taxon>Bacteria</taxon>
        <taxon>Pseudomonadati</taxon>
        <taxon>Bacteroidota</taxon>
        <taxon>Chitinophagia</taxon>
        <taxon>Chitinophagales</taxon>
        <taxon>Chitinophagaceae</taxon>
        <taxon>Chitinophaga</taxon>
    </lineage>
</organism>
<dbReference type="AlphaFoldDB" id="A0A6N8JJI0"/>
<name>A0A6N8JJI0_9BACT</name>
<dbReference type="RefSeq" id="WP_157303213.1">
    <property type="nucleotide sequence ID" value="NZ_BAAAZB010000036.1"/>
</dbReference>